<dbReference type="NCBIfam" id="TIGR02968">
    <property type="entry name" value="succ_dehyd_anc"/>
    <property type="match status" value="1"/>
</dbReference>
<evidence type="ECO:0000256" key="4">
    <source>
        <dbReference type="ARBA" id="ARBA00005163"/>
    </source>
</evidence>
<evidence type="ECO:0000256" key="3">
    <source>
        <dbReference type="ARBA" id="ARBA00004141"/>
    </source>
</evidence>
<evidence type="ECO:0000256" key="16">
    <source>
        <dbReference type="SAM" id="Phobius"/>
    </source>
</evidence>
<protein>
    <recommendedName>
        <fullName evidence="6">Succinate dehydrogenase hydrophobic membrane anchor subunit</fullName>
    </recommendedName>
</protein>
<keyword evidence="15 16" id="KW-0472">Membrane</keyword>
<dbReference type="STRING" id="395963.Bind_2750"/>
<comment type="function">
    <text evidence="2">Membrane-anchoring subunit of succinate dehydrogenase (SDH).</text>
</comment>
<reference evidence="18" key="1">
    <citation type="submission" date="2008-03" db="EMBL/GenBank/DDBJ databases">
        <title>Complete sequence of chromosome of Beijerinckia indica subsp. indica ATCC 9039.</title>
        <authorList>
            <consortium name="US DOE Joint Genome Institute"/>
            <person name="Copeland A."/>
            <person name="Lucas S."/>
            <person name="Lapidus A."/>
            <person name="Glavina del Rio T."/>
            <person name="Dalin E."/>
            <person name="Tice H."/>
            <person name="Bruce D."/>
            <person name="Goodwin L."/>
            <person name="Pitluck S."/>
            <person name="LaButti K."/>
            <person name="Schmutz J."/>
            <person name="Larimer F."/>
            <person name="Land M."/>
            <person name="Hauser L."/>
            <person name="Kyrpides N."/>
            <person name="Mikhailova N."/>
            <person name="Dunfield P.F."/>
            <person name="Dedysh S.N."/>
            <person name="Liesack W."/>
            <person name="Saw J.H."/>
            <person name="Alam M."/>
            <person name="Chen Y."/>
            <person name="Murrell J.C."/>
            <person name="Richardson P."/>
        </authorList>
    </citation>
    <scope>NUCLEOTIDE SEQUENCE [LARGE SCALE GENOMIC DNA]</scope>
    <source>
        <strain evidence="18">ATCC 9039 / DSM 1715 / NCIMB 8712</strain>
    </source>
</reference>
<comment type="cofactor">
    <cofactor evidence="1">
        <name>heme</name>
        <dbReference type="ChEBI" id="CHEBI:30413"/>
    </cofactor>
</comment>
<evidence type="ECO:0000256" key="13">
    <source>
        <dbReference type="ARBA" id="ARBA00022989"/>
    </source>
</evidence>
<keyword evidence="11" id="KW-0479">Metal-binding</keyword>
<dbReference type="UniPathway" id="UPA00223"/>
<dbReference type="HOGENOM" id="CLU_151315_0_0_5"/>
<evidence type="ECO:0000256" key="5">
    <source>
        <dbReference type="ARBA" id="ARBA00011558"/>
    </source>
</evidence>
<dbReference type="InterPro" id="IPR000701">
    <property type="entry name" value="SuccDH_FuR_B_TM-su"/>
</dbReference>
<comment type="subcellular location">
    <subcellularLocation>
        <location evidence="3">Membrane</location>
        <topology evidence="3">Multi-pass membrane protein</topology>
    </subcellularLocation>
</comment>
<dbReference type="Gene3D" id="1.20.1300.10">
    <property type="entry name" value="Fumarate reductase/succinate dehydrogenase, transmembrane subunit"/>
    <property type="match status" value="1"/>
</dbReference>
<evidence type="ECO:0000256" key="12">
    <source>
        <dbReference type="ARBA" id="ARBA00022982"/>
    </source>
</evidence>
<dbReference type="Proteomes" id="UP000001695">
    <property type="component" value="Chromosome"/>
</dbReference>
<evidence type="ECO:0000256" key="9">
    <source>
        <dbReference type="ARBA" id="ARBA00022617"/>
    </source>
</evidence>
<evidence type="ECO:0000256" key="1">
    <source>
        <dbReference type="ARBA" id="ARBA00001971"/>
    </source>
</evidence>
<dbReference type="GO" id="GO:0046872">
    <property type="term" value="F:metal ion binding"/>
    <property type="evidence" value="ECO:0007669"/>
    <property type="project" value="UniProtKB-KW"/>
</dbReference>
<organism evidence="17 18">
    <name type="scientific">Beijerinckia indica subsp. indica (strain ATCC 9039 / DSM 1715 / NCIMB 8712)</name>
    <dbReference type="NCBI Taxonomy" id="395963"/>
    <lineage>
        <taxon>Bacteria</taxon>
        <taxon>Pseudomonadati</taxon>
        <taxon>Pseudomonadota</taxon>
        <taxon>Alphaproteobacteria</taxon>
        <taxon>Hyphomicrobiales</taxon>
        <taxon>Beijerinckiaceae</taxon>
        <taxon>Beijerinckia</taxon>
    </lineage>
</organism>
<evidence type="ECO:0000313" key="17">
    <source>
        <dbReference type="EMBL" id="ACB96322.1"/>
    </source>
</evidence>
<evidence type="ECO:0000313" key="18">
    <source>
        <dbReference type="Proteomes" id="UP000001695"/>
    </source>
</evidence>
<dbReference type="OrthoDB" id="9809280at2"/>
<keyword evidence="18" id="KW-1185">Reference proteome</keyword>
<keyword evidence="14" id="KW-0408">Iron</keyword>
<proteinExistence type="predicted"/>
<comment type="subunit">
    <text evidence="5">Part of an enzyme complex containing four subunits: a flavoprotein, an iron-sulfur protein, plus two membrane-anchoring proteins, SdhC and SdhD.</text>
</comment>
<evidence type="ECO:0000256" key="6">
    <source>
        <dbReference type="ARBA" id="ARBA00019425"/>
    </source>
</evidence>
<dbReference type="GO" id="GO:0006099">
    <property type="term" value="P:tricarboxylic acid cycle"/>
    <property type="evidence" value="ECO:0007669"/>
    <property type="project" value="UniProtKB-UniPathway"/>
</dbReference>
<dbReference type="Pfam" id="PF01127">
    <property type="entry name" value="Sdh_cyt"/>
    <property type="match status" value="1"/>
</dbReference>
<dbReference type="InterPro" id="IPR034804">
    <property type="entry name" value="SQR/QFR_C/D"/>
</dbReference>
<keyword evidence="7" id="KW-0813">Transport</keyword>
<dbReference type="EMBL" id="CP001016">
    <property type="protein sequence ID" value="ACB96322.1"/>
    <property type="molecule type" value="Genomic_DNA"/>
</dbReference>
<evidence type="ECO:0000256" key="8">
    <source>
        <dbReference type="ARBA" id="ARBA00022532"/>
    </source>
</evidence>
<evidence type="ECO:0000256" key="14">
    <source>
        <dbReference type="ARBA" id="ARBA00023004"/>
    </source>
</evidence>
<dbReference type="GO" id="GO:0020037">
    <property type="term" value="F:heme binding"/>
    <property type="evidence" value="ECO:0007669"/>
    <property type="project" value="InterPro"/>
</dbReference>
<reference evidence="17 18" key="2">
    <citation type="journal article" date="2010" name="J. Bacteriol.">
        <title>Complete genome sequence of Beijerinckia indica subsp. indica.</title>
        <authorList>
            <person name="Tamas I."/>
            <person name="Dedysh S.N."/>
            <person name="Liesack W."/>
            <person name="Stott M.B."/>
            <person name="Alam M."/>
            <person name="Murrell J.C."/>
            <person name="Dunfield P.F."/>
        </authorList>
    </citation>
    <scope>NUCLEOTIDE SEQUENCE [LARGE SCALE GENOMIC DNA]</scope>
    <source>
        <strain evidence="18">ATCC 9039 / DSM 1715 / NCIMB 8712</strain>
    </source>
</reference>
<dbReference type="InterPro" id="IPR014312">
    <property type="entry name" value="Succ_DH_anchor"/>
</dbReference>
<dbReference type="SUPFAM" id="SSF81343">
    <property type="entry name" value="Fumarate reductase respiratory complex transmembrane subunits"/>
    <property type="match status" value="1"/>
</dbReference>
<keyword evidence="10 16" id="KW-0812">Transmembrane</keyword>
<feature type="transmembrane region" description="Helical" evidence="16">
    <location>
        <begin position="60"/>
        <end position="83"/>
    </location>
</feature>
<name>B2IJU7_BEII9</name>
<feature type="transmembrane region" description="Helical" evidence="16">
    <location>
        <begin position="104"/>
        <end position="125"/>
    </location>
</feature>
<evidence type="ECO:0000256" key="7">
    <source>
        <dbReference type="ARBA" id="ARBA00022448"/>
    </source>
</evidence>
<feature type="transmembrane region" description="Helical" evidence="16">
    <location>
        <begin position="36"/>
        <end position="54"/>
    </location>
</feature>
<dbReference type="RefSeq" id="WP_012385673.1">
    <property type="nucleotide sequence ID" value="NC_010581.1"/>
</dbReference>
<evidence type="ECO:0000256" key="2">
    <source>
        <dbReference type="ARBA" id="ARBA00004050"/>
    </source>
</evidence>
<evidence type="ECO:0000256" key="15">
    <source>
        <dbReference type="ARBA" id="ARBA00023136"/>
    </source>
</evidence>
<keyword evidence="12" id="KW-0249">Electron transport</keyword>
<keyword evidence="8" id="KW-0816">Tricarboxylic acid cycle</keyword>
<accession>B2IJU7</accession>
<dbReference type="eggNOG" id="COG2142">
    <property type="taxonomic scope" value="Bacteria"/>
</dbReference>
<evidence type="ECO:0000256" key="10">
    <source>
        <dbReference type="ARBA" id="ARBA00022692"/>
    </source>
</evidence>
<dbReference type="AlphaFoldDB" id="B2IJU7"/>
<sequence length="130" mass="14416">MRHDSSSMRTAASRVRFLGAARSGTAETWHMRATSVALLPLSIAFVWIVLSLLGKNYQDVVATLGSPLPALLILLFVLASVYHMKIGMQSIIDDYVHEPHFKDWALLGNLFFSFCIGLACIYAVLKLSFL</sequence>
<comment type="pathway">
    <text evidence="4">Carbohydrate metabolism; tricarboxylic acid cycle.</text>
</comment>
<gene>
    <name evidence="17" type="ordered locus">Bind_2750</name>
</gene>
<dbReference type="CDD" id="cd03495">
    <property type="entry name" value="SQR_TypeC_SdhD_like"/>
    <property type="match status" value="1"/>
</dbReference>
<dbReference type="GO" id="GO:0016020">
    <property type="term" value="C:membrane"/>
    <property type="evidence" value="ECO:0007669"/>
    <property type="project" value="UniProtKB-SubCell"/>
</dbReference>
<dbReference type="KEGG" id="bid:Bind_2750"/>
<evidence type="ECO:0000256" key="11">
    <source>
        <dbReference type="ARBA" id="ARBA00022723"/>
    </source>
</evidence>
<keyword evidence="9" id="KW-0349">Heme</keyword>
<keyword evidence="13 16" id="KW-1133">Transmembrane helix</keyword>